<evidence type="ECO:0000259" key="1">
    <source>
        <dbReference type="Pfam" id="PF12728"/>
    </source>
</evidence>
<reference evidence="2 3" key="1">
    <citation type="submission" date="2021-03" db="EMBL/GenBank/DDBJ databases">
        <title>Sequencing the genomes of 1000 actinobacteria strains.</title>
        <authorList>
            <person name="Klenk H.-P."/>
        </authorList>
    </citation>
    <scope>NUCLEOTIDE SEQUENCE [LARGE SCALE GENOMIC DNA]</scope>
    <source>
        <strain evidence="2 3">DSM 15797</strain>
    </source>
</reference>
<feature type="domain" description="Helix-turn-helix" evidence="1">
    <location>
        <begin position="5"/>
        <end position="50"/>
    </location>
</feature>
<sequence>MDSVTTREAADRLGISDVAVRKMLRTGRLTGAGTAGRTLLIDPASLQRVADSGKHAGRLWSPKTAWAALCLLSGQKTPWISAAEKYRLKTRLGEIRAEDVHLLARNRAAVKRYRATPAAVDLLRPRLMPTAGSAMHDEETAARFGLSGGGGFAEGYATAGDGEKFATALGMVEDPNGNVVIRETALAEPFNSGRTPLAAVAVDLMDSLSTRERSAGIRVLEELLHG</sequence>
<dbReference type="Proteomes" id="UP001296993">
    <property type="component" value="Unassembled WGS sequence"/>
</dbReference>
<accession>A0ABS4XI61</accession>
<dbReference type="InterPro" id="IPR041657">
    <property type="entry name" value="HTH_17"/>
</dbReference>
<evidence type="ECO:0000313" key="2">
    <source>
        <dbReference type="EMBL" id="MBP2387938.1"/>
    </source>
</evidence>
<proteinExistence type="predicted"/>
<gene>
    <name evidence="2" type="ORF">JOF47_003449</name>
</gene>
<dbReference type="RefSeq" id="WP_210000601.1">
    <property type="nucleotide sequence ID" value="NZ_BAAAJY010000001.1"/>
</dbReference>
<dbReference type="Pfam" id="PF12728">
    <property type="entry name" value="HTH_17"/>
    <property type="match status" value="1"/>
</dbReference>
<name>A0ABS4XI61_9MICC</name>
<organism evidence="2 3">
    <name type="scientific">Paeniglutamicibacter kerguelensis</name>
    <dbReference type="NCBI Taxonomy" id="254788"/>
    <lineage>
        <taxon>Bacteria</taxon>
        <taxon>Bacillati</taxon>
        <taxon>Actinomycetota</taxon>
        <taxon>Actinomycetes</taxon>
        <taxon>Micrococcales</taxon>
        <taxon>Micrococcaceae</taxon>
        <taxon>Paeniglutamicibacter</taxon>
    </lineage>
</organism>
<protein>
    <submittedName>
        <fullName evidence="2">Excisionase family DNA binding protein</fullName>
    </submittedName>
</protein>
<dbReference type="EMBL" id="JAGIOF010000001">
    <property type="protein sequence ID" value="MBP2387938.1"/>
    <property type="molecule type" value="Genomic_DNA"/>
</dbReference>
<comment type="caution">
    <text evidence="2">The sequence shown here is derived from an EMBL/GenBank/DDBJ whole genome shotgun (WGS) entry which is preliminary data.</text>
</comment>
<keyword evidence="3" id="KW-1185">Reference proteome</keyword>
<evidence type="ECO:0000313" key="3">
    <source>
        <dbReference type="Proteomes" id="UP001296993"/>
    </source>
</evidence>